<keyword evidence="5" id="KW-1185">Reference proteome</keyword>
<accession>A0A9P8PL00</accession>
<evidence type="ECO:0000313" key="5">
    <source>
        <dbReference type="Proteomes" id="UP000788993"/>
    </source>
</evidence>
<evidence type="ECO:0000313" key="4">
    <source>
        <dbReference type="EMBL" id="KAH3673470.1"/>
    </source>
</evidence>
<feature type="non-terminal residue" evidence="4">
    <location>
        <position position="1"/>
    </location>
</feature>
<gene>
    <name evidence="4" type="ORF">OGATHE_002152</name>
</gene>
<dbReference type="InterPro" id="IPR017441">
    <property type="entry name" value="Protein_kinase_ATP_BS"/>
</dbReference>
<keyword evidence="1" id="KW-0067">ATP-binding</keyword>
<evidence type="ECO:0000256" key="1">
    <source>
        <dbReference type="PROSITE-ProRule" id="PRU10141"/>
    </source>
</evidence>
<dbReference type="Proteomes" id="UP000788993">
    <property type="component" value="Unassembled WGS sequence"/>
</dbReference>
<dbReference type="GO" id="GO:0004672">
    <property type="term" value="F:protein kinase activity"/>
    <property type="evidence" value="ECO:0007669"/>
    <property type="project" value="InterPro"/>
</dbReference>
<dbReference type="SUPFAM" id="SSF56112">
    <property type="entry name" value="Protein kinase-like (PK-like)"/>
    <property type="match status" value="1"/>
</dbReference>
<reference evidence="4" key="2">
    <citation type="submission" date="2021-01" db="EMBL/GenBank/DDBJ databases">
        <authorList>
            <person name="Schikora-Tamarit M.A."/>
        </authorList>
    </citation>
    <scope>NUCLEOTIDE SEQUENCE</scope>
    <source>
        <strain evidence="4">NCAIM Y.01608</strain>
    </source>
</reference>
<dbReference type="AlphaFoldDB" id="A0A9P8PL00"/>
<dbReference type="PROSITE" id="PS00107">
    <property type="entry name" value="PROTEIN_KINASE_ATP"/>
    <property type="match status" value="1"/>
</dbReference>
<name>A0A9P8PL00_9ASCO</name>
<dbReference type="PROSITE" id="PS50011">
    <property type="entry name" value="PROTEIN_KINASE_DOM"/>
    <property type="match status" value="1"/>
</dbReference>
<protein>
    <recommendedName>
        <fullName evidence="3">Protein kinase domain-containing protein</fullName>
    </recommendedName>
</protein>
<dbReference type="InterPro" id="IPR011009">
    <property type="entry name" value="Kinase-like_dom_sf"/>
</dbReference>
<dbReference type="InterPro" id="IPR000719">
    <property type="entry name" value="Prot_kinase_dom"/>
</dbReference>
<sequence length="84" mass="9301">ESPTPVGPVTPKKQQGAKFGSRNSSQQQPQPQFHRKSIGDWDFAKTIGAGSMGKVKLARHRVTNEICAVKVVPRAAKIWQRQHV</sequence>
<dbReference type="GO" id="GO:0030447">
    <property type="term" value="P:filamentous growth"/>
    <property type="evidence" value="ECO:0007669"/>
    <property type="project" value="UniProtKB-ARBA"/>
</dbReference>
<comment type="caution">
    <text evidence="4">The sequence shown here is derived from an EMBL/GenBank/DDBJ whole genome shotgun (WGS) entry which is preliminary data.</text>
</comment>
<feature type="binding site" evidence="1">
    <location>
        <position position="77"/>
    </location>
    <ligand>
        <name>ATP</name>
        <dbReference type="ChEBI" id="CHEBI:30616"/>
    </ligand>
</feature>
<dbReference type="GO" id="GO:0005524">
    <property type="term" value="F:ATP binding"/>
    <property type="evidence" value="ECO:0007669"/>
    <property type="project" value="UniProtKB-UniRule"/>
</dbReference>
<dbReference type="Gene3D" id="3.30.200.20">
    <property type="entry name" value="Phosphorylase Kinase, domain 1"/>
    <property type="match status" value="1"/>
</dbReference>
<feature type="region of interest" description="Disordered" evidence="2">
    <location>
        <begin position="1"/>
        <end position="39"/>
    </location>
</feature>
<organism evidence="4 5">
    <name type="scientific">Ogataea polymorpha</name>
    <dbReference type="NCBI Taxonomy" id="460523"/>
    <lineage>
        <taxon>Eukaryota</taxon>
        <taxon>Fungi</taxon>
        <taxon>Dikarya</taxon>
        <taxon>Ascomycota</taxon>
        <taxon>Saccharomycotina</taxon>
        <taxon>Pichiomycetes</taxon>
        <taxon>Pichiales</taxon>
        <taxon>Pichiaceae</taxon>
        <taxon>Ogataea</taxon>
    </lineage>
</organism>
<evidence type="ECO:0000256" key="2">
    <source>
        <dbReference type="SAM" id="MobiDB-lite"/>
    </source>
</evidence>
<reference evidence="4" key="1">
    <citation type="journal article" date="2021" name="Open Biol.">
        <title>Shared evolutionary footprints suggest mitochondrial oxidative damage underlies multiple complex I losses in fungi.</title>
        <authorList>
            <person name="Schikora-Tamarit M.A."/>
            <person name="Marcet-Houben M."/>
            <person name="Nosek J."/>
            <person name="Gabaldon T."/>
        </authorList>
    </citation>
    <scope>NUCLEOTIDE SEQUENCE</scope>
    <source>
        <strain evidence="4">NCAIM Y.01608</strain>
    </source>
</reference>
<feature type="domain" description="Protein kinase" evidence="3">
    <location>
        <begin position="41"/>
        <end position="84"/>
    </location>
</feature>
<evidence type="ECO:0000259" key="3">
    <source>
        <dbReference type="PROSITE" id="PS50011"/>
    </source>
</evidence>
<dbReference type="EMBL" id="JAEUBD010000588">
    <property type="protein sequence ID" value="KAH3673470.1"/>
    <property type="molecule type" value="Genomic_DNA"/>
</dbReference>
<proteinExistence type="predicted"/>
<feature type="non-terminal residue" evidence="4">
    <location>
        <position position="84"/>
    </location>
</feature>
<keyword evidence="1" id="KW-0547">Nucleotide-binding</keyword>